<organism evidence="2">
    <name type="scientific">Burkholderia pseudomallei 1710a</name>
    <dbReference type="NCBI Taxonomy" id="320371"/>
    <lineage>
        <taxon>Bacteria</taxon>
        <taxon>Pseudomonadati</taxon>
        <taxon>Pseudomonadota</taxon>
        <taxon>Betaproteobacteria</taxon>
        <taxon>Burkholderiales</taxon>
        <taxon>Burkholderiaceae</taxon>
        <taxon>Burkholderia</taxon>
        <taxon>pseudomallei group</taxon>
    </lineage>
</organism>
<dbReference type="AlphaFoldDB" id="A0A0E1VZD6"/>
<reference evidence="2" key="1">
    <citation type="submission" date="2009-05" db="EMBL/GenBank/DDBJ databases">
        <authorList>
            <person name="Harkins D.M."/>
            <person name="DeShazer D."/>
            <person name="Woods D.E."/>
            <person name="Brinkac L.M."/>
            <person name="Brown K.A."/>
            <person name="Hung G.C."/>
            <person name="Tuanyok A."/>
            <person name="Zhang B."/>
            <person name="Nierman W.C."/>
        </authorList>
    </citation>
    <scope>NUCLEOTIDE SEQUENCE [LARGE SCALE GENOMIC DNA]</scope>
    <source>
        <strain evidence="2">1710a</strain>
    </source>
</reference>
<gene>
    <name evidence="2" type="ORF">BURPS1710A_A0028</name>
</gene>
<dbReference type="EMBL" id="CM000833">
    <property type="protein sequence ID" value="EET05534.1"/>
    <property type="molecule type" value="Genomic_DNA"/>
</dbReference>
<name>A0A0E1VZD6_BURPE</name>
<evidence type="ECO:0000256" key="1">
    <source>
        <dbReference type="SAM" id="SignalP"/>
    </source>
</evidence>
<dbReference type="InterPro" id="IPR010694">
    <property type="entry name" value="Uncharacterised_VirK"/>
</dbReference>
<feature type="signal peptide" evidence="1">
    <location>
        <begin position="1"/>
        <end position="24"/>
    </location>
</feature>
<proteinExistence type="predicted"/>
<dbReference type="RefSeq" id="WP_004527925.1">
    <property type="nucleotide sequence ID" value="NZ_CM000833.1"/>
</dbReference>
<dbReference type="HOGENOM" id="CLU_139692_0_0_4"/>
<keyword evidence="1" id="KW-0732">Signal</keyword>
<sequence length="144" mass="15828">MVRKNSIVSSLVLSVAITSGTSFANANSSEGAFLESAVMAGKDIHVILDLSRCIEHGTQIPGPAVRGSVRPDTFMILSDHSVAFSNTHFTVPADNKPVQEFMKYRANGDGKVEFQTMVLDPINFSVLRKNQYDCEVNKGVKFFW</sequence>
<protein>
    <submittedName>
        <fullName evidence="2">VirK protein</fullName>
    </submittedName>
</protein>
<evidence type="ECO:0000313" key="2">
    <source>
        <dbReference type="EMBL" id="EET05534.1"/>
    </source>
</evidence>
<feature type="chain" id="PRO_5002388026" evidence="1">
    <location>
        <begin position="25"/>
        <end position="144"/>
    </location>
</feature>
<accession>A0A0E1VZD6</accession>
<dbReference type="Proteomes" id="UP000001812">
    <property type="component" value="Chromosome II"/>
</dbReference>
<dbReference type="Pfam" id="PF06903">
    <property type="entry name" value="VirK"/>
    <property type="match status" value="1"/>
</dbReference>